<accession>A0ABN9LXN0</accession>
<evidence type="ECO:0000256" key="1">
    <source>
        <dbReference type="SAM" id="MobiDB-lite"/>
    </source>
</evidence>
<gene>
    <name evidence="2" type="ORF">RIMI_LOCUS14384731</name>
</gene>
<evidence type="ECO:0000313" key="3">
    <source>
        <dbReference type="Proteomes" id="UP001176940"/>
    </source>
</evidence>
<proteinExistence type="predicted"/>
<reference evidence="2" key="1">
    <citation type="submission" date="2023-07" db="EMBL/GenBank/DDBJ databases">
        <authorList>
            <person name="Stuckert A."/>
        </authorList>
    </citation>
    <scope>NUCLEOTIDE SEQUENCE</scope>
</reference>
<name>A0ABN9LXN0_9NEOB</name>
<dbReference type="Proteomes" id="UP001176940">
    <property type="component" value="Unassembled WGS sequence"/>
</dbReference>
<feature type="compositionally biased region" description="Basic and acidic residues" evidence="1">
    <location>
        <begin position="145"/>
        <end position="160"/>
    </location>
</feature>
<sequence>MDGYNNGGTPDDTMNGWYNNGGTPDDTMNGWYNNGGTPDDTVNGWYNNGGTPDDTMNGWYNNGDTPDDTMNGGYNNGGTPDDIMKGGYNNGGTPDDTMNGGIVQRKISVLQDNQAEDLLDIKVEVIGEEDQMYMRADLECKEEETFVNDKGDGSNKKNVSERYPSPVNTLDRSVEHYSVPKDLQNHGEHLIDIKPEVTSKDDEANARNEQQCKEEDIPVNIGQDGYSNSNGVPQDHQIYIKEEIKEEEEEELLVTINQRSRSPDHITTVFGHRMNTKTKMLCPVYKGKKIIWDSPGQKNIAQAIHGRHENTALVPDICNYENVFETSACCDSSNRTRIGEKLFTRSTFGKDPKRQSFMCSRCGKCFKHRVLWTDEMRVTLDGPKAGSVKDRELNSDSDASKVEIKMNLDIFGVYELVMTWRIMVAAR</sequence>
<organism evidence="2 3">
    <name type="scientific">Ranitomeya imitator</name>
    <name type="common">mimic poison frog</name>
    <dbReference type="NCBI Taxonomy" id="111125"/>
    <lineage>
        <taxon>Eukaryota</taxon>
        <taxon>Metazoa</taxon>
        <taxon>Chordata</taxon>
        <taxon>Craniata</taxon>
        <taxon>Vertebrata</taxon>
        <taxon>Euteleostomi</taxon>
        <taxon>Amphibia</taxon>
        <taxon>Batrachia</taxon>
        <taxon>Anura</taxon>
        <taxon>Neobatrachia</taxon>
        <taxon>Hyloidea</taxon>
        <taxon>Dendrobatidae</taxon>
        <taxon>Dendrobatinae</taxon>
        <taxon>Ranitomeya</taxon>
    </lineage>
</organism>
<protein>
    <recommendedName>
        <fullName evidence="4">Transposase</fullName>
    </recommendedName>
</protein>
<dbReference type="EMBL" id="CAUEEQ010037000">
    <property type="protein sequence ID" value="CAJ0953589.1"/>
    <property type="molecule type" value="Genomic_DNA"/>
</dbReference>
<feature type="region of interest" description="Disordered" evidence="1">
    <location>
        <begin position="145"/>
        <end position="167"/>
    </location>
</feature>
<keyword evidence="3" id="KW-1185">Reference proteome</keyword>
<evidence type="ECO:0000313" key="2">
    <source>
        <dbReference type="EMBL" id="CAJ0953589.1"/>
    </source>
</evidence>
<comment type="caution">
    <text evidence="2">The sequence shown here is derived from an EMBL/GenBank/DDBJ whole genome shotgun (WGS) entry which is preliminary data.</text>
</comment>
<evidence type="ECO:0008006" key="4">
    <source>
        <dbReference type="Google" id="ProtNLM"/>
    </source>
</evidence>